<gene>
    <name evidence="3" type="ORF">FUG_LOCUS562337</name>
    <name evidence="2" type="ORF">MDCFG202_LOCUS259968</name>
</gene>
<reference evidence="2" key="2">
    <citation type="submission" date="2021-03" db="EMBL/GenBank/DDBJ databases">
        <authorList>
            <person name="Alouane T."/>
            <person name="Langin T."/>
            <person name="Bonhomme L."/>
        </authorList>
    </citation>
    <scope>NUCLEOTIDE SEQUENCE</scope>
    <source>
        <strain evidence="2">MDC_Fg202</strain>
    </source>
</reference>
<dbReference type="AlphaFoldDB" id="A0A4E9EML0"/>
<dbReference type="EMBL" id="CAAKMV010000196">
    <property type="protein sequence ID" value="VIO64192.1"/>
    <property type="molecule type" value="Genomic_DNA"/>
</dbReference>
<protein>
    <submittedName>
        <fullName evidence="3">Uncharacterized protein</fullName>
    </submittedName>
</protein>
<evidence type="ECO:0000313" key="2">
    <source>
        <dbReference type="EMBL" id="CAG1985387.1"/>
    </source>
</evidence>
<evidence type="ECO:0000313" key="3">
    <source>
        <dbReference type="EMBL" id="VIO64192.1"/>
    </source>
</evidence>
<name>A0A4E9EML0_GIBZA</name>
<reference evidence="3" key="1">
    <citation type="submission" date="2019-04" db="EMBL/GenBank/DDBJ databases">
        <authorList>
            <person name="Melise S."/>
            <person name="Noan J."/>
            <person name="Okalmin O."/>
        </authorList>
    </citation>
    <scope>NUCLEOTIDE SEQUENCE</scope>
    <source>
        <strain evidence="3">FN9</strain>
    </source>
</reference>
<evidence type="ECO:0000256" key="1">
    <source>
        <dbReference type="SAM" id="MobiDB-lite"/>
    </source>
</evidence>
<dbReference type="EMBL" id="CAJPIJ010000134">
    <property type="protein sequence ID" value="CAG1985387.1"/>
    <property type="molecule type" value="Genomic_DNA"/>
</dbReference>
<dbReference type="Proteomes" id="UP000746612">
    <property type="component" value="Unassembled WGS sequence"/>
</dbReference>
<accession>A0A4E9EML0</accession>
<feature type="region of interest" description="Disordered" evidence="1">
    <location>
        <begin position="56"/>
        <end position="81"/>
    </location>
</feature>
<sequence length="102" mass="10571">MGSDGEEMVKGPECDRPCRRGYVGAGCGVVSGRYAQHQDDLVVAAAAVVAVEEGGDDVVGVGSRNPDSGSGSDSNSYSASGDSDYVLAEILIWEIEYLLNPD</sequence>
<organism evidence="3">
    <name type="scientific">Gibberella zeae</name>
    <name type="common">Wheat head blight fungus</name>
    <name type="synonym">Fusarium graminearum</name>
    <dbReference type="NCBI Taxonomy" id="5518"/>
    <lineage>
        <taxon>Eukaryota</taxon>
        <taxon>Fungi</taxon>
        <taxon>Dikarya</taxon>
        <taxon>Ascomycota</taxon>
        <taxon>Pezizomycotina</taxon>
        <taxon>Sordariomycetes</taxon>
        <taxon>Hypocreomycetidae</taxon>
        <taxon>Hypocreales</taxon>
        <taxon>Nectriaceae</taxon>
        <taxon>Fusarium</taxon>
    </lineage>
</organism>
<proteinExistence type="predicted"/>